<keyword evidence="9" id="KW-0175">Coiled coil</keyword>
<keyword evidence="6 11" id="KW-1133">Transmembrane helix</keyword>
<keyword evidence="2" id="KW-0813">Transport</keyword>
<dbReference type="InterPro" id="IPR035892">
    <property type="entry name" value="C2_domain_sf"/>
</dbReference>
<evidence type="ECO:0000256" key="2">
    <source>
        <dbReference type="ARBA" id="ARBA00022448"/>
    </source>
</evidence>
<gene>
    <name evidence="13" type="ORF">LGLO00237_LOCUS35529</name>
</gene>
<dbReference type="SUPFAM" id="SSF81296">
    <property type="entry name" value="E set domains"/>
    <property type="match status" value="1"/>
</dbReference>
<feature type="compositionally biased region" description="Acidic residues" evidence="10">
    <location>
        <begin position="488"/>
        <end position="502"/>
    </location>
</feature>
<dbReference type="AlphaFoldDB" id="A0A6V3UIM5"/>
<dbReference type="InterPro" id="IPR014756">
    <property type="entry name" value="Ig_E-set"/>
</dbReference>
<protein>
    <recommendedName>
        <fullName evidence="12">J domain-containing protein</fullName>
    </recommendedName>
</protein>
<dbReference type="GO" id="GO:0031207">
    <property type="term" value="C:Sec62/Sec63 complex"/>
    <property type="evidence" value="ECO:0007669"/>
    <property type="project" value="TreeGrafter"/>
</dbReference>
<dbReference type="PANTHER" id="PTHR24075:SF0">
    <property type="entry name" value="TRANSLOCATION PROTEIN SEC63 HOMOLOG"/>
    <property type="match status" value="1"/>
</dbReference>
<dbReference type="Pfam" id="PF02889">
    <property type="entry name" value="Sec63"/>
    <property type="match status" value="1"/>
</dbReference>
<feature type="transmembrane region" description="Helical" evidence="11">
    <location>
        <begin position="75"/>
        <end position="94"/>
    </location>
</feature>
<evidence type="ECO:0000256" key="7">
    <source>
        <dbReference type="ARBA" id="ARBA00023136"/>
    </source>
</evidence>
<dbReference type="PANTHER" id="PTHR24075">
    <property type="entry name" value="SEC63 DOMAIN-CONTAINING"/>
    <property type="match status" value="1"/>
</dbReference>
<evidence type="ECO:0000256" key="3">
    <source>
        <dbReference type="ARBA" id="ARBA00022692"/>
    </source>
</evidence>
<dbReference type="SUPFAM" id="SSF46565">
    <property type="entry name" value="Chaperone J-domain"/>
    <property type="match status" value="1"/>
</dbReference>
<organism evidence="13">
    <name type="scientific">Lotharella globosa</name>
    <dbReference type="NCBI Taxonomy" id="91324"/>
    <lineage>
        <taxon>Eukaryota</taxon>
        <taxon>Sar</taxon>
        <taxon>Rhizaria</taxon>
        <taxon>Cercozoa</taxon>
        <taxon>Chlorarachniophyceae</taxon>
        <taxon>Lotharella</taxon>
    </lineage>
</organism>
<dbReference type="InterPro" id="IPR001623">
    <property type="entry name" value="DnaJ_domain"/>
</dbReference>
<accession>A0A6V3UIM5</accession>
<feature type="region of interest" description="Disordered" evidence="10">
    <location>
        <begin position="478"/>
        <end position="504"/>
    </location>
</feature>
<dbReference type="GO" id="GO:0006614">
    <property type="term" value="P:SRP-dependent cotranslational protein targeting to membrane"/>
    <property type="evidence" value="ECO:0007669"/>
    <property type="project" value="TreeGrafter"/>
</dbReference>
<evidence type="ECO:0000256" key="11">
    <source>
        <dbReference type="SAM" id="Phobius"/>
    </source>
</evidence>
<evidence type="ECO:0000256" key="5">
    <source>
        <dbReference type="ARBA" id="ARBA00022927"/>
    </source>
</evidence>
<evidence type="ECO:0000256" key="9">
    <source>
        <dbReference type="SAM" id="Coils"/>
    </source>
</evidence>
<dbReference type="EMBL" id="HBIV01051745">
    <property type="protein sequence ID" value="CAE0683741.1"/>
    <property type="molecule type" value="Transcribed_RNA"/>
</dbReference>
<reference evidence="13" key="1">
    <citation type="submission" date="2021-01" db="EMBL/GenBank/DDBJ databases">
        <authorList>
            <person name="Corre E."/>
            <person name="Pelletier E."/>
            <person name="Niang G."/>
            <person name="Scheremetjew M."/>
            <person name="Finn R."/>
            <person name="Kale V."/>
            <person name="Holt S."/>
            <person name="Cochrane G."/>
            <person name="Meng A."/>
            <person name="Brown T."/>
            <person name="Cohen L."/>
        </authorList>
    </citation>
    <scope>NUCLEOTIDE SEQUENCE</scope>
    <source>
        <strain evidence="13">CCCM811</strain>
    </source>
</reference>
<feature type="transmembrane region" description="Helical" evidence="11">
    <location>
        <begin position="641"/>
        <end position="667"/>
    </location>
</feature>
<dbReference type="InterPro" id="IPR004179">
    <property type="entry name" value="Sec63-dom"/>
</dbReference>
<comment type="subcellular location">
    <subcellularLocation>
        <location evidence="1">Endoplasmic reticulum membrane</location>
        <topology evidence="1">Multi-pass membrane protein</topology>
    </subcellularLocation>
</comment>
<evidence type="ECO:0000313" key="13">
    <source>
        <dbReference type="EMBL" id="CAE0683741.1"/>
    </source>
</evidence>
<dbReference type="SUPFAM" id="SSF158702">
    <property type="entry name" value="Sec63 N-terminal domain-like"/>
    <property type="match status" value="1"/>
</dbReference>
<dbReference type="GO" id="GO:0003723">
    <property type="term" value="F:RNA binding"/>
    <property type="evidence" value="ECO:0007669"/>
    <property type="project" value="TreeGrafter"/>
</dbReference>
<evidence type="ECO:0000256" key="6">
    <source>
        <dbReference type="ARBA" id="ARBA00022989"/>
    </source>
</evidence>
<dbReference type="Gene3D" id="2.60.40.150">
    <property type="entry name" value="C2 domain"/>
    <property type="match status" value="1"/>
</dbReference>
<feature type="domain" description="J" evidence="12">
    <location>
        <begin position="102"/>
        <end position="167"/>
    </location>
</feature>
<feature type="transmembrane region" description="Helical" evidence="11">
    <location>
        <begin position="192"/>
        <end position="214"/>
    </location>
</feature>
<dbReference type="PRINTS" id="PR00625">
    <property type="entry name" value="JDOMAIN"/>
</dbReference>
<dbReference type="GO" id="GO:0006620">
    <property type="term" value="P:post-translational protein targeting to endoplasmic reticulum membrane"/>
    <property type="evidence" value="ECO:0007669"/>
    <property type="project" value="TreeGrafter"/>
</dbReference>
<dbReference type="SMART" id="SM00271">
    <property type="entry name" value="DnaJ"/>
    <property type="match status" value="1"/>
</dbReference>
<dbReference type="SMART" id="SM00973">
    <property type="entry name" value="Sec63"/>
    <property type="match status" value="1"/>
</dbReference>
<dbReference type="GO" id="GO:0008320">
    <property type="term" value="F:protein transmembrane transporter activity"/>
    <property type="evidence" value="ECO:0007669"/>
    <property type="project" value="TreeGrafter"/>
</dbReference>
<dbReference type="PROSITE" id="PS50076">
    <property type="entry name" value="DNAJ_2"/>
    <property type="match status" value="1"/>
</dbReference>
<keyword evidence="7 11" id="KW-0472">Membrane</keyword>
<name>A0A6V3UIM5_9EUKA</name>
<keyword evidence="4" id="KW-0256">Endoplasmic reticulum</keyword>
<feature type="transmembrane region" description="Helical" evidence="11">
    <location>
        <begin position="12"/>
        <end position="28"/>
    </location>
</feature>
<evidence type="ECO:0000256" key="8">
    <source>
        <dbReference type="ARBA" id="ARBA00023186"/>
    </source>
</evidence>
<dbReference type="CDD" id="cd06257">
    <property type="entry name" value="DnaJ"/>
    <property type="match status" value="1"/>
</dbReference>
<evidence type="ECO:0000256" key="4">
    <source>
        <dbReference type="ARBA" id="ARBA00022824"/>
    </source>
</evidence>
<feature type="compositionally biased region" description="Basic and acidic residues" evidence="10">
    <location>
        <begin position="478"/>
        <end position="487"/>
    </location>
</feature>
<keyword evidence="3 11" id="KW-0812">Transmembrane</keyword>
<proteinExistence type="predicted"/>
<keyword evidence="5" id="KW-0653">Protein transport</keyword>
<evidence type="ECO:0000256" key="10">
    <source>
        <dbReference type="SAM" id="MobiDB-lite"/>
    </source>
</evidence>
<dbReference type="Gene3D" id="1.10.287.110">
    <property type="entry name" value="DnaJ domain"/>
    <property type="match status" value="1"/>
</dbReference>
<dbReference type="InterPro" id="IPR036869">
    <property type="entry name" value="J_dom_sf"/>
</dbReference>
<feature type="coiled-coil region" evidence="9">
    <location>
        <begin position="608"/>
        <end position="637"/>
    </location>
</feature>
<evidence type="ECO:0000259" key="12">
    <source>
        <dbReference type="PROSITE" id="PS50076"/>
    </source>
</evidence>
<dbReference type="Gene3D" id="1.10.3380.10">
    <property type="entry name" value="Sec63 N-terminal domain-like domain"/>
    <property type="match status" value="1"/>
</dbReference>
<dbReference type="Pfam" id="PF00226">
    <property type="entry name" value="DnaJ"/>
    <property type="match status" value="1"/>
</dbReference>
<evidence type="ECO:0000256" key="1">
    <source>
        <dbReference type="ARBA" id="ARBA00004477"/>
    </source>
</evidence>
<sequence length="727" mass="85638">MAFEVFDDAAFSYFLLTILAMILTPWTLSKLCDAFGICNDDEEEEVRKLDNISGYQVQKKPVEDEKPSFWRCSNIVYMSLVASMFLIIFSLPSAGTELQKFHPFEILELDIGASDRDIKKAYRKLSLKFHPDKNPGDEVAAKEFIRVSKAYQTLTDPETKKNWEVYGNPDGYQGTSVTIGLPSFLTDKTNEFPVLVAYFILIIIIPPVLVFMWWKNAKEMGPEGIMHKTIQFYYSFIDQNWSENMVHKFTALYASSAEFQQELDKICPPRYMDEWRKLKRTLEEKYGKKTEFGGKYAHVMQHPRIQGGSLLLQAHIRRMPIPPMFEKQLHFMLKYTEKLIPGMLGVTWRYNMYGKPPYANPCFAVVKFNQMLVQAMWAHDPIFKQLPHECHPDIKKVARKIKTWDRFLAINETQKKKIFKDYSEEQKEEIQRAAQEVPLVDMTWEYGVEDEKEIFTGDLVTVDVTLFRKGAYEPKVEDFKEEDKKDVDEEEDEDASDKEEEAISTLDFVEQENKQKNKRKKKRQVLAPYFPHVKHEVWYVILVSPKGAQKLVSDLQKVDLDDFIETNLRFKVPDKKGKYKYEIHALCDSYVGCDISYEFEIVVREDKKRKTEEDYLREKEERDREEEEEVRRLEEEHPPRWYYCWYSSFGELVVNAIVFALLCVFIFNFLHSRGYWQDYIQPVIDISYNATCKYVYDLEPIFNPPEKIDEEFDFGASSGEYMEDAES</sequence>
<keyword evidence="8" id="KW-0143">Chaperone</keyword>